<dbReference type="GO" id="GO:0016874">
    <property type="term" value="F:ligase activity"/>
    <property type="evidence" value="ECO:0007669"/>
    <property type="project" value="UniProtKB-KW"/>
</dbReference>
<dbReference type="InterPro" id="IPR013815">
    <property type="entry name" value="ATP_grasp_subdomain_1"/>
</dbReference>
<dbReference type="GO" id="GO:0005524">
    <property type="term" value="F:ATP binding"/>
    <property type="evidence" value="ECO:0007669"/>
    <property type="project" value="UniProtKB-UniRule"/>
</dbReference>
<dbReference type="OrthoDB" id="9804625at2"/>
<dbReference type="SUPFAM" id="SSF56059">
    <property type="entry name" value="Glutathione synthetase ATP-binding domain-like"/>
    <property type="match status" value="1"/>
</dbReference>
<proteinExistence type="predicted"/>
<dbReference type="Proteomes" id="UP000184016">
    <property type="component" value="Unassembled WGS sequence"/>
</dbReference>
<evidence type="ECO:0000313" key="4">
    <source>
        <dbReference type="Proteomes" id="UP000184016"/>
    </source>
</evidence>
<protein>
    <submittedName>
        <fullName evidence="3">Predicted ATP-dependent carboligase, ATP-grasp superfamily</fullName>
    </submittedName>
</protein>
<accession>A0A1M6P0H9</accession>
<evidence type="ECO:0000256" key="1">
    <source>
        <dbReference type="PROSITE-ProRule" id="PRU00409"/>
    </source>
</evidence>
<reference evidence="4" key="1">
    <citation type="submission" date="2016-11" db="EMBL/GenBank/DDBJ databases">
        <authorList>
            <person name="Varghese N."/>
            <person name="Submissions S."/>
        </authorList>
    </citation>
    <scope>NUCLEOTIDE SEQUENCE [LARGE SCALE GENOMIC DNA]</scope>
    <source>
        <strain evidence="4">USBA-503</strain>
    </source>
</reference>
<dbReference type="PROSITE" id="PS50975">
    <property type="entry name" value="ATP_GRASP"/>
    <property type="match status" value="1"/>
</dbReference>
<dbReference type="GO" id="GO:0046872">
    <property type="term" value="F:metal ion binding"/>
    <property type="evidence" value="ECO:0007669"/>
    <property type="project" value="InterPro"/>
</dbReference>
<organism evidence="3 4">
    <name type="scientific">Alicyclobacillus tolerans</name>
    <dbReference type="NCBI Taxonomy" id="90970"/>
    <lineage>
        <taxon>Bacteria</taxon>
        <taxon>Bacillati</taxon>
        <taxon>Bacillota</taxon>
        <taxon>Bacilli</taxon>
        <taxon>Bacillales</taxon>
        <taxon>Alicyclobacillaceae</taxon>
        <taxon>Alicyclobacillus</taxon>
    </lineage>
</organism>
<keyword evidence="1" id="KW-0547">Nucleotide-binding</keyword>
<sequence>MSSLYDPEQFLSRLPHLPKDKPAAVVFNAHITGLAVTRALGRENIPVLALDRDARAYGLASKYLHSAAICPNPLTNEEDFVDFLLQMGERLPVKAVLFPSNDEWVFAVSRHRDRLEKYYHFPFSPLEIVESVLNKKKLYQTAERLGVPIPKTWYPDEWMDIEAEAKKVTYPCILKPVEQRSFYDAFSAKVLEAHTPNEVIQLLKKVYPHSVVIQEIVPAGLSNYVSLCSYMRSNGEMVAGFVGRKLEQYPPDFGTGCLVKSEDLPDLAELGANILRTLAYYGISESEFILDHRDGVYKLLDINTRTWKWIGLPIACGWNLPLYAYEEAIGSPLTLPVSPTRKGMRWVYLKDYLTLKASGKYVSPQEHLHVHELAELLTGTSETCLDAVLDLDDPVPAARLLENFYTRSYVCPC</sequence>
<dbReference type="AlphaFoldDB" id="A0A1M6P0H9"/>
<feature type="domain" description="ATP-grasp" evidence="2">
    <location>
        <begin position="139"/>
        <end position="329"/>
    </location>
</feature>
<evidence type="ECO:0000259" key="2">
    <source>
        <dbReference type="PROSITE" id="PS50975"/>
    </source>
</evidence>
<dbReference type="InterPro" id="IPR011761">
    <property type="entry name" value="ATP-grasp"/>
</dbReference>
<keyword evidence="3" id="KW-0436">Ligase</keyword>
<dbReference type="EMBL" id="FRAF01000007">
    <property type="protein sequence ID" value="SHK01382.1"/>
    <property type="molecule type" value="Genomic_DNA"/>
</dbReference>
<keyword evidence="4" id="KW-1185">Reference proteome</keyword>
<dbReference type="STRING" id="1830138.SAMN05443507_10745"/>
<gene>
    <name evidence="3" type="ORF">SAMN05443507_10745</name>
</gene>
<dbReference type="Gene3D" id="3.30.470.20">
    <property type="entry name" value="ATP-grasp fold, B domain"/>
    <property type="match status" value="1"/>
</dbReference>
<keyword evidence="1" id="KW-0067">ATP-binding</keyword>
<name>A0A1M6P0H9_9BACL</name>
<dbReference type="Gene3D" id="3.30.1490.20">
    <property type="entry name" value="ATP-grasp fold, A domain"/>
    <property type="match status" value="1"/>
</dbReference>
<evidence type="ECO:0000313" key="3">
    <source>
        <dbReference type="EMBL" id="SHK01382.1"/>
    </source>
</evidence>